<evidence type="ECO:0000256" key="1">
    <source>
        <dbReference type="SAM" id="MobiDB-lite"/>
    </source>
</evidence>
<feature type="non-terminal residue" evidence="2">
    <location>
        <position position="106"/>
    </location>
</feature>
<dbReference type="EMBL" id="CADCUM010000115">
    <property type="protein sequence ID" value="CAA9400533.1"/>
    <property type="molecule type" value="Genomic_DNA"/>
</dbReference>
<feature type="region of interest" description="Disordered" evidence="1">
    <location>
        <begin position="1"/>
        <end position="45"/>
    </location>
</feature>
<feature type="compositionally biased region" description="Basic residues" evidence="1">
    <location>
        <begin position="76"/>
        <end position="94"/>
    </location>
</feature>
<organism evidence="2">
    <name type="scientific">uncultured Nocardioides sp</name>
    <dbReference type="NCBI Taxonomy" id="198441"/>
    <lineage>
        <taxon>Bacteria</taxon>
        <taxon>Bacillati</taxon>
        <taxon>Actinomycetota</taxon>
        <taxon>Actinomycetes</taxon>
        <taxon>Propionibacteriales</taxon>
        <taxon>Nocardioidaceae</taxon>
        <taxon>Nocardioides</taxon>
        <taxon>environmental samples</taxon>
    </lineage>
</organism>
<sequence length="106" mass="12020">VSERDPRWSCRPRWRDLPAAAAPPGRGDRAARGGGWRQGRSPRCPRCRRGDLECLGLCGRQRPRGRRVRERERSSRPRHPRRSPTPRPSGRRVRPGPGTPSRTGSV</sequence>
<dbReference type="AlphaFoldDB" id="A0A6J4NXT7"/>
<proteinExistence type="predicted"/>
<feature type="compositionally biased region" description="Low complexity" evidence="1">
    <location>
        <begin position="95"/>
        <end position="106"/>
    </location>
</feature>
<name>A0A6J4NXT7_9ACTN</name>
<feature type="region of interest" description="Disordered" evidence="1">
    <location>
        <begin position="59"/>
        <end position="106"/>
    </location>
</feature>
<evidence type="ECO:0000313" key="2">
    <source>
        <dbReference type="EMBL" id="CAA9400533.1"/>
    </source>
</evidence>
<accession>A0A6J4NXT7</accession>
<reference evidence="2" key="1">
    <citation type="submission" date="2020-02" db="EMBL/GenBank/DDBJ databases">
        <authorList>
            <person name="Meier V. D."/>
        </authorList>
    </citation>
    <scope>NUCLEOTIDE SEQUENCE</scope>
    <source>
        <strain evidence="2">AVDCRST_MAG32</strain>
    </source>
</reference>
<feature type="compositionally biased region" description="Basic and acidic residues" evidence="1">
    <location>
        <begin position="1"/>
        <end position="16"/>
    </location>
</feature>
<gene>
    <name evidence="2" type="ORF">AVDCRST_MAG32-2861</name>
</gene>
<protein>
    <submittedName>
        <fullName evidence="2">Uncharacterized protein</fullName>
    </submittedName>
</protein>
<feature type="non-terminal residue" evidence="2">
    <location>
        <position position="1"/>
    </location>
</feature>